<dbReference type="GO" id="GO:0019172">
    <property type="term" value="F:glyoxalase III activity"/>
    <property type="evidence" value="ECO:0007669"/>
    <property type="project" value="TreeGrafter"/>
</dbReference>
<dbReference type="CDD" id="cd03141">
    <property type="entry name" value="GATase1_Hsp31_like"/>
    <property type="match status" value="1"/>
</dbReference>
<dbReference type="GO" id="GO:0019243">
    <property type="term" value="P:methylglyoxal catabolic process to D-lactate via S-lactoyl-glutathione"/>
    <property type="evidence" value="ECO:0007669"/>
    <property type="project" value="TreeGrafter"/>
</dbReference>
<dbReference type="EMBL" id="CP010028">
    <property type="protein sequence ID" value="AIZ45922.1"/>
    <property type="molecule type" value="Genomic_DNA"/>
</dbReference>
<dbReference type="InterPro" id="IPR029062">
    <property type="entry name" value="Class_I_gatase-like"/>
</dbReference>
<dbReference type="KEGG" id="dsw:QR90_13885"/>
<reference evidence="6" key="1">
    <citation type="submission" date="2014-11" db="EMBL/GenBank/DDBJ databases">
        <title>Hymenobacter sp. DG25B genome submission.</title>
        <authorList>
            <person name="Jung H.-Y."/>
            <person name="Kim M.K."/>
            <person name="Srinivasan S."/>
            <person name="Lim S."/>
        </authorList>
    </citation>
    <scope>NUCLEOTIDE SEQUENCE [LARGE SCALE GENOMIC DNA]</scope>
    <source>
        <strain evidence="6">DY59</strain>
    </source>
</reference>
<dbReference type="Gene3D" id="3.40.50.880">
    <property type="match status" value="1"/>
</dbReference>
<proteinExistence type="inferred from homology"/>
<dbReference type="HOGENOM" id="CLU_070319_0_0_0"/>
<dbReference type="InterPro" id="IPR050325">
    <property type="entry name" value="Prot/Nucl_acid_deglycase"/>
</dbReference>
<dbReference type="Pfam" id="PF01965">
    <property type="entry name" value="DJ-1_PfpI"/>
    <property type="match status" value="1"/>
</dbReference>
<feature type="domain" description="DJ-1/PfpI" evidence="4">
    <location>
        <begin position="40"/>
        <end position="166"/>
    </location>
</feature>
<protein>
    <recommendedName>
        <fullName evidence="4">DJ-1/PfpI domain-containing protein</fullName>
    </recommendedName>
</protein>
<dbReference type="SUPFAM" id="SSF52317">
    <property type="entry name" value="Class I glutamine amidotransferase-like"/>
    <property type="match status" value="1"/>
</dbReference>
<dbReference type="AlphaFoldDB" id="A0A0A7KIB7"/>
<dbReference type="PANTHER" id="PTHR48094:SF11">
    <property type="entry name" value="GLUTATHIONE-INDEPENDENT GLYOXALASE HSP31-RELATED"/>
    <property type="match status" value="1"/>
</dbReference>
<evidence type="ECO:0000313" key="6">
    <source>
        <dbReference type="Proteomes" id="UP000030634"/>
    </source>
</evidence>
<dbReference type="Proteomes" id="UP000030634">
    <property type="component" value="Chromosome"/>
</dbReference>
<dbReference type="PANTHER" id="PTHR48094">
    <property type="entry name" value="PROTEIN/NUCLEIC ACID DEGLYCASE DJ-1-RELATED"/>
    <property type="match status" value="1"/>
</dbReference>
<accession>A0A0A7KIB7</accession>
<name>A0A0A7KIB7_9DEIO</name>
<evidence type="ECO:0000256" key="2">
    <source>
        <dbReference type="ARBA" id="ARBA00023239"/>
    </source>
</evidence>
<comment type="similarity">
    <text evidence="3">Belongs to the peptidase C56 family. HSP31-like subfamily.</text>
</comment>
<keyword evidence="2" id="KW-0456">Lyase</keyword>
<evidence type="ECO:0000256" key="1">
    <source>
        <dbReference type="ARBA" id="ARBA00023016"/>
    </source>
</evidence>
<sequence length="271" mass="29221">MGPRVADMTASDSSTTGKKILVVMSSDSELKLQGGKTHATGFYLNEFGVPAHRLVEAGHTLTIATPRGNRPPLDQSSDSQDYFKDEAEYTQIKAFVDETLSGEIVPLADAVTNLHAFDAVFLPGGHAPMIELMHNHDLGHALRHFHDRSLPTALICHAPVALLSAQPAAGAYQRALEAGETPDARDFAYSGYRATVFSTPEEKDAESGFDAPMLYYPADALTAAGMTVQNGDKWTSNVVRDRELITGQNPMSDEAFVEEFLKALGETPAKG</sequence>
<dbReference type="InterPro" id="IPR002818">
    <property type="entry name" value="DJ-1/PfpI"/>
</dbReference>
<organism evidence="5 6">
    <name type="scientific">Deinococcus radiopugnans</name>
    <dbReference type="NCBI Taxonomy" id="57497"/>
    <lineage>
        <taxon>Bacteria</taxon>
        <taxon>Thermotogati</taxon>
        <taxon>Deinococcota</taxon>
        <taxon>Deinococci</taxon>
        <taxon>Deinococcales</taxon>
        <taxon>Deinococcaceae</taxon>
        <taxon>Deinococcus</taxon>
    </lineage>
</organism>
<keyword evidence="1" id="KW-0346">Stress response</keyword>
<evidence type="ECO:0000256" key="3">
    <source>
        <dbReference type="ARBA" id="ARBA00038493"/>
    </source>
</evidence>
<evidence type="ECO:0000259" key="4">
    <source>
        <dbReference type="Pfam" id="PF01965"/>
    </source>
</evidence>
<dbReference type="GO" id="GO:0005737">
    <property type="term" value="C:cytoplasm"/>
    <property type="evidence" value="ECO:0007669"/>
    <property type="project" value="TreeGrafter"/>
</dbReference>
<gene>
    <name evidence="5" type="ORF">QR90_13885</name>
</gene>
<dbReference type="STRING" id="1182571.QR90_13885"/>
<evidence type="ECO:0000313" key="5">
    <source>
        <dbReference type="EMBL" id="AIZ45922.1"/>
    </source>
</evidence>